<keyword evidence="2" id="KW-0472">Membrane</keyword>
<accession>A0ABM1TKA9</accession>
<sequence length="322" mass="36326">MMDTRERPVFRPPKKRGPRSLPRSESNCTQTVVPVSPVRSRSFQNVNKEANSCILGEVDFNPQGCVDNFKKSKRNVHVESLTSLKEHSVTVGETPQIADSGYTEIDLSNDRVSLKAHSHSISSRGSDSDGYVTMTGTIKRGKKKGQTMDMKVHMSREELDELESSIISHQKPEEEDDCFFGAKKGPHVFLLSLLLAPVVFCMSAAYSFYIGTMTWYNILVLFTEKKTAWHKIFVSPLLIIFYPFLIMMPTIGLGLYASVIQLSWQYDLWKQEVLDWEKGFYGWLCCSLNIEDCSPYEVVILTEIQGADSAKQKKAVVADTAL</sequence>
<reference evidence="4" key="1">
    <citation type="submission" date="2025-08" db="UniProtKB">
        <authorList>
            <consortium name="RefSeq"/>
        </authorList>
    </citation>
    <scope>IDENTIFICATION</scope>
    <source>
        <tissue evidence="4">Muscle</tissue>
    </source>
</reference>
<dbReference type="Pfam" id="PF15052">
    <property type="entry name" value="TMEM169"/>
    <property type="match status" value="1"/>
</dbReference>
<keyword evidence="2" id="KW-1133">Transmembrane helix</keyword>
<evidence type="ECO:0000256" key="1">
    <source>
        <dbReference type="SAM" id="MobiDB-lite"/>
    </source>
</evidence>
<gene>
    <name evidence="4" type="primary">LOC106471995</name>
</gene>
<evidence type="ECO:0000256" key="2">
    <source>
        <dbReference type="SAM" id="Phobius"/>
    </source>
</evidence>
<dbReference type="Proteomes" id="UP000694941">
    <property type="component" value="Unplaced"/>
</dbReference>
<feature type="transmembrane region" description="Helical" evidence="2">
    <location>
        <begin position="232"/>
        <end position="256"/>
    </location>
</feature>
<dbReference type="PANTHER" id="PTHR31777">
    <property type="entry name" value="TRANSMEMBRANE PROTEIN 169"/>
    <property type="match status" value="1"/>
</dbReference>
<keyword evidence="2" id="KW-0812">Transmembrane</keyword>
<dbReference type="GeneID" id="106471995"/>
<organism evidence="3 4">
    <name type="scientific">Limulus polyphemus</name>
    <name type="common">Atlantic horseshoe crab</name>
    <dbReference type="NCBI Taxonomy" id="6850"/>
    <lineage>
        <taxon>Eukaryota</taxon>
        <taxon>Metazoa</taxon>
        <taxon>Ecdysozoa</taxon>
        <taxon>Arthropoda</taxon>
        <taxon>Chelicerata</taxon>
        <taxon>Merostomata</taxon>
        <taxon>Xiphosura</taxon>
        <taxon>Limulidae</taxon>
        <taxon>Limulus</taxon>
    </lineage>
</organism>
<dbReference type="PANTHER" id="PTHR31777:SF0">
    <property type="entry name" value="TRANSMEMBRANE PROTEIN 169"/>
    <property type="match status" value="1"/>
</dbReference>
<feature type="transmembrane region" description="Helical" evidence="2">
    <location>
        <begin position="188"/>
        <end position="212"/>
    </location>
</feature>
<name>A0ABM1TKA9_LIMPO</name>
<proteinExistence type="predicted"/>
<keyword evidence="3" id="KW-1185">Reference proteome</keyword>
<dbReference type="InterPro" id="IPR029386">
    <property type="entry name" value="TMEM169"/>
</dbReference>
<dbReference type="RefSeq" id="XP_022256315.1">
    <property type="nucleotide sequence ID" value="XM_022400607.1"/>
</dbReference>
<feature type="region of interest" description="Disordered" evidence="1">
    <location>
        <begin position="1"/>
        <end position="32"/>
    </location>
</feature>
<protein>
    <submittedName>
        <fullName evidence="4">LOW QUALITY PROTEIN: transmembrane protein 169-like</fullName>
    </submittedName>
</protein>
<evidence type="ECO:0000313" key="4">
    <source>
        <dbReference type="RefSeq" id="XP_022256315.1"/>
    </source>
</evidence>
<evidence type="ECO:0000313" key="3">
    <source>
        <dbReference type="Proteomes" id="UP000694941"/>
    </source>
</evidence>